<comment type="caution">
    <text evidence="2">The sequence shown here is derived from an EMBL/GenBank/DDBJ whole genome shotgun (WGS) entry which is preliminary data.</text>
</comment>
<keyword evidence="2" id="KW-0808">Transferase</keyword>
<dbReference type="Gene3D" id="3.30.70.270">
    <property type="match status" value="1"/>
</dbReference>
<dbReference type="InterPro" id="IPR043502">
    <property type="entry name" value="DNA/RNA_pol_sf"/>
</dbReference>
<keyword evidence="2" id="KW-0695">RNA-directed DNA polymerase</keyword>
<dbReference type="Pfam" id="PF00078">
    <property type="entry name" value="RVT_1"/>
    <property type="match status" value="1"/>
</dbReference>
<sequence length="255" mass="28047">MRNLYNHHFTLKPGTRVFIPSLYGAQRGGDIKEAIERVWQPPENYFHLLDGGHVAAVKSHRDAPWLASLDLQRFFEQISRSKVHRALKAVGFSQDEAWEMACDSTVDKRPPKRKFSLPFGFVQSPIVASVVLAKSALGGQIRNLRADGLNVTVYVDDITVSGISEEEVSDAVEKLEAAAALSGFAFNPDKSQPASRRVTSFNIEFGSGLMEIAEDRMVEFEAAIRHGNEYQIGGILGYVASVNADQAKELASALP</sequence>
<dbReference type="EMBL" id="JBHRSU010000017">
    <property type="protein sequence ID" value="MFC3100584.1"/>
    <property type="molecule type" value="Genomic_DNA"/>
</dbReference>
<protein>
    <submittedName>
        <fullName evidence="2">Reverse transcriptase domain-containing protein</fullName>
    </submittedName>
</protein>
<evidence type="ECO:0000313" key="3">
    <source>
        <dbReference type="Proteomes" id="UP001595378"/>
    </source>
</evidence>
<dbReference type="SUPFAM" id="SSF56672">
    <property type="entry name" value="DNA/RNA polymerases"/>
    <property type="match status" value="1"/>
</dbReference>
<keyword evidence="2" id="KW-0548">Nucleotidyltransferase</keyword>
<dbReference type="PROSITE" id="PS50878">
    <property type="entry name" value="RT_POL"/>
    <property type="match status" value="1"/>
</dbReference>
<dbReference type="InterPro" id="IPR000477">
    <property type="entry name" value="RT_dom"/>
</dbReference>
<dbReference type="InterPro" id="IPR043128">
    <property type="entry name" value="Rev_trsase/Diguanyl_cyclase"/>
</dbReference>
<evidence type="ECO:0000259" key="1">
    <source>
        <dbReference type="PROSITE" id="PS50878"/>
    </source>
</evidence>
<evidence type="ECO:0000313" key="2">
    <source>
        <dbReference type="EMBL" id="MFC3100584.1"/>
    </source>
</evidence>
<name>A0ABV7ECX9_9SPHN</name>
<proteinExistence type="predicted"/>
<reference evidence="3" key="1">
    <citation type="journal article" date="2019" name="Int. J. Syst. Evol. Microbiol.">
        <title>The Global Catalogue of Microorganisms (GCM) 10K type strain sequencing project: providing services to taxonomists for standard genome sequencing and annotation.</title>
        <authorList>
            <consortium name="The Broad Institute Genomics Platform"/>
            <consortium name="The Broad Institute Genome Sequencing Center for Infectious Disease"/>
            <person name="Wu L."/>
            <person name="Ma J."/>
        </authorList>
    </citation>
    <scope>NUCLEOTIDE SEQUENCE [LARGE SCALE GENOMIC DNA]</scope>
    <source>
        <strain evidence="3">KCTC 52606</strain>
    </source>
</reference>
<dbReference type="GO" id="GO:0003964">
    <property type="term" value="F:RNA-directed DNA polymerase activity"/>
    <property type="evidence" value="ECO:0007669"/>
    <property type="project" value="UniProtKB-KW"/>
</dbReference>
<organism evidence="2 3">
    <name type="scientific">Alteraurantiacibacter lauratis</name>
    <dbReference type="NCBI Taxonomy" id="2054627"/>
    <lineage>
        <taxon>Bacteria</taxon>
        <taxon>Pseudomonadati</taxon>
        <taxon>Pseudomonadota</taxon>
        <taxon>Alphaproteobacteria</taxon>
        <taxon>Sphingomonadales</taxon>
        <taxon>Erythrobacteraceae</taxon>
        <taxon>Alteraurantiacibacter</taxon>
    </lineage>
</organism>
<feature type="domain" description="Reverse transcriptase" evidence="1">
    <location>
        <begin position="1"/>
        <end position="209"/>
    </location>
</feature>
<keyword evidence="3" id="KW-1185">Reference proteome</keyword>
<gene>
    <name evidence="2" type="ORF">ACFODK_06760</name>
</gene>
<accession>A0ABV7ECX9</accession>
<dbReference type="Proteomes" id="UP001595378">
    <property type="component" value="Unassembled WGS sequence"/>
</dbReference>
<dbReference type="RefSeq" id="WP_336920662.1">
    <property type="nucleotide sequence ID" value="NZ_JBANRN010000027.1"/>
</dbReference>